<evidence type="ECO:0000313" key="3">
    <source>
        <dbReference type="EMBL" id="NKE62588.1"/>
    </source>
</evidence>
<dbReference type="Gene3D" id="2.60.120.200">
    <property type="match status" value="1"/>
</dbReference>
<keyword evidence="4" id="KW-1185">Reference proteome</keyword>
<name>A0ABX1FU64_9PSEU</name>
<feature type="non-terminal residue" evidence="3">
    <location>
        <position position="1119"/>
    </location>
</feature>
<gene>
    <name evidence="3" type="ORF">FXN61_40025</name>
</gene>
<dbReference type="RefSeq" id="WP_223165816.1">
    <property type="nucleotide sequence ID" value="NZ_VSRL01000265.1"/>
</dbReference>
<dbReference type="SUPFAM" id="SSF49899">
    <property type="entry name" value="Concanavalin A-like lectins/glucanases"/>
    <property type="match status" value="1"/>
</dbReference>
<feature type="region of interest" description="Disordered" evidence="1">
    <location>
        <begin position="1"/>
        <end position="29"/>
    </location>
</feature>
<organism evidence="3 4">
    <name type="scientific">Lentzea indica</name>
    <dbReference type="NCBI Taxonomy" id="2604800"/>
    <lineage>
        <taxon>Bacteria</taxon>
        <taxon>Bacillati</taxon>
        <taxon>Actinomycetota</taxon>
        <taxon>Actinomycetes</taxon>
        <taxon>Pseudonocardiales</taxon>
        <taxon>Pseudonocardiaceae</taxon>
        <taxon>Lentzea</taxon>
    </lineage>
</organism>
<feature type="domain" description="DUF6531" evidence="2">
    <location>
        <begin position="695"/>
        <end position="768"/>
    </location>
</feature>
<protein>
    <submittedName>
        <fullName evidence="3">Type IV secretion protein Rhs</fullName>
    </submittedName>
</protein>
<dbReference type="InterPro" id="IPR013320">
    <property type="entry name" value="ConA-like_dom_sf"/>
</dbReference>
<comment type="caution">
    <text evidence="3">The sequence shown here is derived from an EMBL/GenBank/DDBJ whole genome shotgun (WGS) entry which is preliminary data.</text>
</comment>
<dbReference type="InterPro" id="IPR031325">
    <property type="entry name" value="RHS_repeat"/>
</dbReference>
<dbReference type="InterPro" id="IPR045351">
    <property type="entry name" value="DUF6531"/>
</dbReference>
<evidence type="ECO:0000259" key="2">
    <source>
        <dbReference type="Pfam" id="PF20148"/>
    </source>
</evidence>
<dbReference type="Pfam" id="PF20148">
    <property type="entry name" value="DUF6531"/>
    <property type="match status" value="1"/>
</dbReference>
<proteinExistence type="predicted"/>
<accession>A0ABX1FU64</accession>
<evidence type="ECO:0000313" key="4">
    <source>
        <dbReference type="Proteomes" id="UP001515943"/>
    </source>
</evidence>
<dbReference type="Pfam" id="PF05593">
    <property type="entry name" value="RHS_repeat"/>
    <property type="match status" value="1"/>
</dbReference>
<dbReference type="EMBL" id="VSRL01000265">
    <property type="protein sequence ID" value="NKE62588.1"/>
    <property type="molecule type" value="Genomic_DNA"/>
</dbReference>
<evidence type="ECO:0000256" key="1">
    <source>
        <dbReference type="SAM" id="MobiDB-lite"/>
    </source>
</evidence>
<reference evidence="3 4" key="1">
    <citation type="submission" date="2019-08" db="EMBL/GenBank/DDBJ databases">
        <title>Lentzea from Indian Himalayas.</title>
        <authorList>
            <person name="Mandal S."/>
            <person name="Mallick Gupta A."/>
            <person name="Maiti P.K."/>
            <person name="Sarkar J."/>
            <person name="Mandal S."/>
        </authorList>
    </citation>
    <scope>NUCLEOTIDE SEQUENCE [LARGE SCALE GENOMIC DNA]</scope>
    <source>
        <strain evidence="3 4">PSKA42</strain>
    </source>
</reference>
<dbReference type="Proteomes" id="UP001515943">
    <property type="component" value="Unassembled WGS sequence"/>
</dbReference>
<sequence>MPRKPAAQPMPRQPRTEVKTGAAPTVATNSFDPRFSKELVGERDARTRVFANPDGTKTAQISAQPEFFRTSDGKWEPIDTTLVDDGSVVRNKAGAIGHRFAKKADSTALGEYRVNDGVSVGFGVVGAAPVEGSRDGALINYADVRAHSDVELQSTTTGIKETIVLKSKDAPTEWDFPLELKGLTASLDEKGAVLFKDRGGQVKAQIPHGFMEDSAFPQAGTGAYSAGVKYSLNERDGKTVLQVSIDKAWVNDPARVFPIKVDPSVEDQQADTSTFVQTGFVTSQHTMAELRAGTWDGGGNKAATYLNFGSVSSRFAGQYVLGAQLWLANIHSFSCGARDVNVYQVTQPWSANGIAGFPGPGYGALVGSSSFSYAYSYPGSTCPDPQWAGITLNQAGRDLVHSWVHGGANYGLTVRTSESDSYAWKKFASRNSANPPKLAVTYSPYWATYQIPQGMTTPISSTQDGVMPVTVTNWGKDVWTSSNNYQLTYHLYDGNGVEQSQSMTYHVAMPHNVGYGQSATINMPIKKLPPGNWTIRFDMDLYGTTMFAWQGVPTSGTVAITIGDQYPIIDAMSPTPGTAADSLTPVLRFQGHDPDNYPSTGTAGRFWVTDENDVQVADSNWVGDGQSTGFGGEVSWQVPAGALKWGKTYKWSASIGSWGNSGPVVPAGTFTTVIRQPAVLSHAGAAAIEAGRGFDPATRNYTSEATDAVVKTVGPDLSVVRTYNSVDSRRNLAFGMGWSSRYDAAVAVDGDGSGNVVVTYPDGQQVRFGKNSDGTYAPPPGRFATLTSQAGGWKLIDKSATSYIFDSAGKLTSLTDGFGRAVTLTYTQGKLASATNAQGGRSLSFQWTGNHVTSVSTDPTGGTGTQLTWTYTYDGDHLTKVCDPTNACTDYAYNPASNYRADVLGNATDYLLLDDAGSGTTAANQKSGRPGATYTNVTSSTDNPFGPGGTSTAVFNGTSSVVTSTGAPLSLTGSTNYNLRISAWFKTTTGGGVLIGNSTGSFGAANPQNVFPVVYVGTDGRLRDSLGSVSQNPVTDGNWHHVDLVLKPFDDNRAWFFLDGQMVGEPSNAFTPGVTTNLSIGAGPSKWSCPRMPDTLSPDSGAVGREDVCYGSSVEVSGV</sequence>